<dbReference type="AlphaFoldDB" id="A0AAW2ELN4"/>
<gene>
    <name evidence="3" type="ORF">PUN28_017847</name>
    <name evidence="4" type="ORF">PUN28_017937</name>
    <name evidence="2" type="ORF">PUN28_020294</name>
</gene>
<name>A0AAW2ELN4_9HYME</name>
<dbReference type="EMBL" id="JADYXP020000021">
    <property type="protein sequence ID" value="KAL0103900.1"/>
    <property type="molecule type" value="Genomic_DNA"/>
</dbReference>
<dbReference type="EMBL" id="JADYXP020000105">
    <property type="protein sequence ID" value="KAL0098321.1"/>
    <property type="molecule type" value="Genomic_DNA"/>
</dbReference>
<evidence type="ECO:0000256" key="1">
    <source>
        <dbReference type="SAM" id="Phobius"/>
    </source>
</evidence>
<keyword evidence="1" id="KW-0812">Transmembrane</keyword>
<evidence type="ECO:0000313" key="4">
    <source>
        <dbReference type="EMBL" id="KAL0103900.1"/>
    </source>
</evidence>
<organism evidence="4 5">
    <name type="scientific">Cardiocondyla obscurior</name>
    <dbReference type="NCBI Taxonomy" id="286306"/>
    <lineage>
        <taxon>Eukaryota</taxon>
        <taxon>Metazoa</taxon>
        <taxon>Ecdysozoa</taxon>
        <taxon>Arthropoda</taxon>
        <taxon>Hexapoda</taxon>
        <taxon>Insecta</taxon>
        <taxon>Pterygota</taxon>
        <taxon>Neoptera</taxon>
        <taxon>Endopterygota</taxon>
        <taxon>Hymenoptera</taxon>
        <taxon>Apocrita</taxon>
        <taxon>Aculeata</taxon>
        <taxon>Formicoidea</taxon>
        <taxon>Formicidae</taxon>
        <taxon>Myrmicinae</taxon>
        <taxon>Cardiocondyla</taxon>
    </lineage>
</organism>
<accession>A0AAW2ELN4</accession>
<protein>
    <submittedName>
        <fullName evidence="4">Uncharacterized protein</fullName>
    </submittedName>
</protein>
<keyword evidence="5" id="KW-1185">Reference proteome</keyword>
<comment type="caution">
    <text evidence="4">The sequence shown here is derived from an EMBL/GenBank/DDBJ whole genome shotgun (WGS) entry which is preliminary data.</text>
</comment>
<keyword evidence="1" id="KW-1133">Transmembrane helix</keyword>
<dbReference type="Proteomes" id="UP001430953">
    <property type="component" value="Unassembled WGS sequence"/>
</dbReference>
<reference evidence="4 5" key="1">
    <citation type="submission" date="2023-03" db="EMBL/GenBank/DDBJ databases">
        <title>High recombination rates correlate with genetic variation in Cardiocondyla obscurior ants.</title>
        <authorList>
            <person name="Errbii M."/>
        </authorList>
    </citation>
    <scope>NUCLEOTIDE SEQUENCE [LARGE SCALE GENOMIC DNA]</scope>
    <source>
        <strain evidence="4">Alpha-2009</strain>
        <tissue evidence="4">Whole body</tissue>
    </source>
</reference>
<evidence type="ECO:0000313" key="2">
    <source>
        <dbReference type="EMBL" id="KAL0098321.1"/>
    </source>
</evidence>
<sequence>MSAATASCLIIRPPCVLKHCCIMCAVVSCTPHPALHFTSSTEFPVLPVLSVHERMRWARLPAILTSCVLPLSLLILNHSWLTPLSPCLLITGCLL</sequence>
<keyword evidence="1" id="KW-0472">Membrane</keyword>
<evidence type="ECO:0000313" key="3">
    <source>
        <dbReference type="EMBL" id="KAL0103810.1"/>
    </source>
</evidence>
<proteinExistence type="predicted"/>
<evidence type="ECO:0000313" key="5">
    <source>
        <dbReference type="Proteomes" id="UP001430953"/>
    </source>
</evidence>
<feature type="transmembrane region" description="Helical" evidence="1">
    <location>
        <begin position="57"/>
        <end position="76"/>
    </location>
</feature>
<dbReference type="EMBL" id="JADYXP020000021">
    <property type="protein sequence ID" value="KAL0103810.1"/>
    <property type="molecule type" value="Genomic_DNA"/>
</dbReference>